<proteinExistence type="predicted"/>
<dbReference type="Proteomes" id="UP000030758">
    <property type="component" value="Unassembled WGS sequence"/>
</dbReference>
<organism evidence="1">
    <name type="scientific">Trichuris suis</name>
    <name type="common">pig whipworm</name>
    <dbReference type="NCBI Taxonomy" id="68888"/>
    <lineage>
        <taxon>Eukaryota</taxon>
        <taxon>Metazoa</taxon>
        <taxon>Ecdysozoa</taxon>
        <taxon>Nematoda</taxon>
        <taxon>Enoplea</taxon>
        <taxon>Dorylaimia</taxon>
        <taxon>Trichinellida</taxon>
        <taxon>Trichuridae</taxon>
        <taxon>Trichuris</taxon>
    </lineage>
</organism>
<dbReference type="EMBL" id="KL367562">
    <property type="protein sequence ID" value="KFD64019.1"/>
    <property type="molecule type" value="Genomic_DNA"/>
</dbReference>
<evidence type="ECO:0000313" key="1">
    <source>
        <dbReference type="EMBL" id="KFD59355.1"/>
    </source>
</evidence>
<dbReference type="EMBL" id="KL368091">
    <property type="protein sequence ID" value="KFD59355.1"/>
    <property type="molecule type" value="Genomic_DNA"/>
</dbReference>
<reference evidence="1" key="1">
    <citation type="journal article" date="2014" name="Nat. Genet.">
        <title>Genome and transcriptome of the porcine whipworm Trichuris suis.</title>
        <authorList>
            <person name="Jex A.R."/>
            <person name="Nejsum P."/>
            <person name="Schwarz E.M."/>
            <person name="Hu L."/>
            <person name="Young N.D."/>
            <person name="Hall R.S."/>
            <person name="Korhonen P.K."/>
            <person name="Liao S."/>
            <person name="Thamsborg S."/>
            <person name="Xia J."/>
            <person name="Xu P."/>
            <person name="Wang S."/>
            <person name="Scheerlinck J.P."/>
            <person name="Hofmann A."/>
            <person name="Sternberg P.W."/>
            <person name="Wang J."/>
            <person name="Gasser R.B."/>
        </authorList>
    </citation>
    <scope>NUCLEOTIDE SEQUENCE [LARGE SCALE GENOMIC DNA]</scope>
    <source>
        <strain evidence="1">DCEP-RM93F</strain>
    </source>
</reference>
<accession>A0A085MQ59</accession>
<evidence type="ECO:0000313" key="2">
    <source>
        <dbReference type="EMBL" id="KFD64019.1"/>
    </source>
</evidence>
<dbReference type="AlphaFoldDB" id="A0A085MQ59"/>
<gene>
    <name evidence="2" type="ORF">M514_23729</name>
    <name evidence="1" type="ORF">M514_28466</name>
</gene>
<sequence length="78" mass="8518">MIYTQMHVTLLREGAIPTPFVSNDSRTGSNMLPHHRDVRVAAAIFNLYEKAFTGFTADSAENPLLGVEPTAVTFPLGI</sequence>
<protein>
    <submittedName>
        <fullName evidence="1">Uncharacterized protein</fullName>
    </submittedName>
</protein>
<name>A0A085MQ59_9BILA</name>